<accession>A0A917T8D6</accession>
<sequence>MDITAPVGLGGSELHQAVRAEADRIVRETKGDVAAQTAVLYGMLRRRGLLQDDEVETLSALARLGAGTADGDGDARTAFFRARDVHSALLASGTASPVALALASSAVGSYSVEPAPGGSGVTVYAKNQGEWEKRGAALGALIGADWGAGGAAIGGLIGGAVGAAVDKCVS</sequence>
<reference evidence="1" key="2">
    <citation type="submission" date="2020-09" db="EMBL/GenBank/DDBJ databases">
        <authorList>
            <person name="Sun Q."/>
            <person name="Zhou Y."/>
        </authorList>
    </citation>
    <scope>NUCLEOTIDE SEQUENCE</scope>
    <source>
        <strain evidence="1">CGMCC 4.7308</strain>
    </source>
</reference>
<keyword evidence="2" id="KW-1185">Reference proteome</keyword>
<dbReference type="AlphaFoldDB" id="A0A917T8D6"/>
<dbReference type="RefSeq" id="WP_188944175.1">
    <property type="nucleotide sequence ID" value="NZ_BMNA01000012.1"/>
</dbReference>
<evidence type="ECO:0000313" key="1">
    <source>
        <dbReference type="EMBL" id="GGM13754.1"/>
    </source>
</evidence>
<gene>
    <name evidence="1" type="ORF">GCM10011594_37040</name>
</gene>
<organism evidence="1 2">
    <name type="scientific">Nakamurella endophytica</name>
    <dbReference type="NCBI Taxonomy" id="1748367"/>
    <lineage>
        <taxon>Bacteria</taxon>
        <taxon>Bacillati</taxon>
        <taxon>Actinomycetota</taxon>
        <taxon>Actinomycetes</taxon>
        <taxon>Nakamurellales</taxon>
        <taxon>Nakamurellaceae</taxon>
        <taxon>Nakamurella</taxon>
    </lineage>
</organism>
<dbReference type="Proteomes" id="UP000655208">
    <property type="component" value="Unassembled WGS sequence"/>
</dbReference>
<name>A0A917T8D6_9ACTN</name>
<protein>
    <submittedName>
        <fullName evidence="1">Uncharacterized protein</fullName>
    </submittedName>
</protein>
<comment type="caution">
    <text evidence="1">The sequence shown here is derived from an EMBL/GenBank/DDBJ whole genome shotgun (WGS) entry which is preliminary data.</text>
</comment>
<dbReference type="EMBL" id="BMNA01000012">
    <property type="protein sequence ID" value="GGM13754.1"/>
    <property type="molecule type" value="Genomic_DNA"/>
</dbReference>
<proteinExistence type="predicted"/>
<reference evidence="1" key="1">
    <citation type="journal article" date="2014" name="Int. J. Syst. Evol. Microbiol.">
        <title>Complete genome sequence of Corynebacterium casei LMG S-19264T (=DSM 44701T), isolated from a smear-ripened cheese.</title>
        <authorList>
            <consortium name="US DOE Joint Genome Institute (JGI-PGF)"/>
            <person name="Walter F."/>
            <person name="Albersmeier A."/>
            <person name="Kalinowski J."/>
            <person name="Ruckert C."/>
        </authorList>
    </citation>
    <scope>NUCLEOTIDE SEQUENCE</scope>
    <source>
        <strain evidence="1">CGMCC 4.7308</strain>
    </source>
</reference>
<evidence type="ECO:0000313" key="2">
    <source>
        <dbReference type="Proteomes" id="UP000655208"/>
    </source>
</evidence>